<evidence type="ECO:0000259" key="4">
    <source>
        <dbReference type="Pfam" id="PF01593"/>
    </source>
</evidence>
<dbReference type="SUPFAM" id="SSF51905">
    <property type="entry name" value="FAD/NAD(P)-binding domain"/>
    <property type="match status" value="1"/>
</dbReference>
<dbReference type="PANTHER" id="PTHR10668:SF105">
    <property type="entry name" value="DEHYDROGENASE-RELATED"/>
    <property type="match status" value="1"/>
</dbReference>
<dbReference type="InterPro" id="IPR036188">
    <property type="entry name" value="FAD/NAD-bd_sf"/>
</dbReference>
<feature type="domain" description="Amine oxidase" evidence="4">
    <location>
        <begin position="16"/>
        <end position="504"/>
    </location>
</feature>
<dbReference type="RefSeq" id="WP_121193218.1">
    <property type="nucleotide sequence ID" value="NZ_RBWV01000011.1"/>
</dbReference>
<evidence type="ECO:0000256" key="3">
    <source>
        <dbReference type="ARBA" id="ARBA00040298"/>
    </source>
</evidence>
<dbReference type="Pfam" id="PF01593">
    <property type="entry name" value="Amino_oxidase"/>
    <property type="match status" value="1"/>
</dbReference>
<reference evidence="5 6" key="1">
    <citation type="submission" date="2018-10" db="EMBL/GenBank/DDBJ databases">
        <title>Genomic Encyclopedia of Archaeal and Bacterial Type Strains, Phase II (KMG-II): from individual species to whole genera.</title>
        <authorList>
            <person name="Goeker M."/>
        </authorList>
    </citation>
    <scope>NUCLEOTIDE SEQUENCE [LARGE SCALE GENOMIC DNA]</scope>
    <source>
        <strain evidence="5 6">RP-AC37</strain>
    </source>
</reference>
<proteinExistence type="predicted"/>
<protein>
    <recommendedName>
        <fullName evidence="3">Pyridine nucleotide-disulfide oxidoreductase domain-containing protein 2</fullName>
    </recommendedName>
</protein>
<organism evidence="5 6">
    <name type="scientific">Motilibacter peucedani</name>
    <dbReference type="NCBI Taxonomy" id="598650"/>
    <lineage>
        <taxon>Bacteria</taxon>
        <taxon>Bacillati</taxon>
        <taxon>Actinomycetota</taxon>
        <taxon>Actinomycetes</taxon>
        <taxon>Motilibacterales</taxon>
        <taxon>Motilibacteraceae</taxon>
        <taxon>Motilibacter</taxon>
    </lineage>
</organism>
<comment type="function">
    <text evidence="1">Probable oxidoreductase that may play a role as regulator of mitochondrial function.</text>
</comment>
<evidence type="ECO:0000313" key="5">
    <source>
        <dbReference type="EMBL" id="RKS75449.1"/>
    </source>
</evidence>
<dbReference type="EMBL" id="RBWV01000011">
    <property type="protein sequence ID" value="RKS75449.1"/>
    <property type="molecule type" value="Genomic_DNA"/>
</dbReference>
<dbReference type="PANTHER" id="PTHR10668">
    <property type="entry name" value="PHYTOENE DEHYDROGENASE"/>
    <property type="match status" value="1"/>
</dbReference>
<comment type="subunit">
    <text evidence="2">Interacts with COX5B; this interaction may contribute to localize PYROXD2 to the inner face of the inner mitochondrial membrane.</text>
</comment>
<evidence type="ECO:0000313" key="6">
    <source>
        <dbReference type="Proteomes" id="UP000281955"/>
    </source>
</evidence>
<accession>A0A420XQB4</accession>
<evidence type="ECO:0000256" key="1">
    <source>
        <dbReference type="ARBA" id="ARBA00037217"/>
    </source>
</evidence>
<keyword evidence="6" id="KW-1185">Reference proteome</keyword>
<name>A0A420XQB4_9ACTN</name>
<gene>
    <name evidence="5" type="ORF">CLV35_1916</name>
</gene>
<dbReference type="InterPro" id="IPR002937">
    <property type="entry name" value="Amino_oxidase"/>
</dbReference>
<evidence type="ECO:0000256" key="2">
    <source>
        <dbReference type="ARBA" id="ARBA00038825"/>
    </source>
</evidence>
<comment type="caution">
    <text evidence="5">The sequence shown here is derived from an EMBL/GenBank/DDBJ whole genome shotgun (WGS) entry which is preliminary data.</text>
</comment>
<dbReference type="AlphaFoldDB" id="A0A420XQB4"/>
<dbReference type="GO" id="GO:0016491">
    <property type="term" value="F:oxidoreductase activity"/>
    <property type="evidence" value="ECO:0007669"/>
    <property type="project" value="InterPro"/>
</dbReference>
<dbReference type="Gene3D" id="3.50.50.60">
    <property type="entry name" value="FAD/NAD(P)-binding domain"/>
    <property type="match status" value="2"/>
</dbReference>
<dbReference type="OrthoDB" id="833207at2"/>
<dbReference type="Proteomes" id="UP000281955">
    <property type="component" value="Unassembled WGS sequence"/>
</dbReference>
<sequence>MSEMVDAVVVGGGHNGLVAANVLADAGWDVVVLEAQPVAGGAVRSAEVTAPGFTTDMFSSFYPLTAASPVIKSLALEDHGLRWRHAPEVLAHPTRDGRAAVLSRDVDVTAASLDAYAPGDGDVWRQMVDEWQQIRESFLTALFTPIPPVKGGLGLLRTLGPAELLRFARFAVTPVRTYAAERFDGEGAALLLAGNALHSDLFPEGPGSALFGWLLVMLGQDVGFPVPEGGSGRLVDALVDRLESRGGSVRVSSPVEKVTVSGGRATGVVLRDGTTVRARRAVLADVTAPVLYDRLVGRELLPPRMQLDLERFEWDSATIKVNWALSGKVPWTAEQCHGAGTVHVGVDMDDLTDYAADLSTGRIPRRPFLLFGQTTTADPTRSPAGTESAWAYTHLSRRGPLDDATLDAHVERMEEVLEEYAPGFRDLVVARHVQKPRDLQDADASLDDGAINGGTSQLHQLLVFRPTPSLGRPETPVEGLYLASASAHPGGGVHGAPGWNAARAALSRETLTGRVTGRAVLAATRYLARG</sequence>
<dbReference type="InParanoid" id="A0A420XQB4"/>